<organism evidence="3 4">
    <name type="scientific">Marasmius oreades</name>
    <name type="common">fairy-ring Marasmius</name>
    <dbReference type="NCBI Taxonomy" id="181124"/>
    <lineage>
        <taxon>Eukaryota</taxon>
        <taxon>Fungi</taxon>
        <taxon>Dikarya</taxon>
        <taxon>Basidiomycota</taxon>
        <taxon>Agaricomycotina</taxon>
        <taxon>Agaricomycetes</taxon>
        <taxon>Agaricomycetidae</taxon>
        <taxon>Agaricales</taxon>
        <taxon>Marasmiineae</taxon>
        <taxon>Marasmiaceae</taxon>
        <taxon>Marasmius</taxon>
    </lineage>
</organism>
<feature type="region of interest" description="Disordered" evidence="2">
    <location>
        <begin position="385"/>
        <end position="541"/>
    </location>
</feature>
<evidence type="ECO:0000256" key="1">
    <source>
        <dbReference type="SAM" id="Coils"/>
    </source>
</evidence>
<accession>A0A9P7RRI5</accession>
<sequence length="541" mass="59337">MSAISAASPDSDIEDVSTPTYTLPVGPLSDKRVREIIDMLQQHCEQLRNNNSILRMEIGALKAQATATTRRGRKAKAAAPDAPYSRDVILLKGKQWPVMGSPWLHQDVFLRWPNPNALDPLSPDRYLNNDSYIEGTTIELHEFLGSDELCQLAVELGSFRDDFINEVNAQRSTGLNTSRTAVNNILSEFNLPSTIWLSASYPQRQNHETLSALLRAPVGTTNQNSNPFSAVFFPGQVYNMARLFMNEYQPKFLHCILFGPSSINGGKFAARNNLVGIRWNVTEVNSSAIAFSAILVQFLLSQDENLEPKGTRSNIDYWKNFMTFKQIIDNDIYIKGTYAPALFNYYNRRVFSGIRSVMRPHEDVTSQDTYGDAVAQAFQDLAVSRNPAPESVRRSESPESHDSSELSDPANETPNPTPTIYEETESDSDSSITLPANPAPPHPCTAREVHPLHSDGTEILGGEPLRTGPPQAGSTLGRGGRGRGGGGHGGRRDHNSHDKSGGGDQGASVTPDTIPTPVPEPTSTTPMPVVAAAKRQTLKRK</sequence>
<evidence type="ECO:0000256" key="2">
    <source>
        <dbReference type="SAM" id="MobiDB-lite"/>
    </source>
</evidence>
<dbReference type="Pfam" id="PF20414">
    <property type="entry name" value="DUF6698"/>
    <property type="match status" value="1"/>
</dbReference>
<proteinExistence type="predicted"/>
<feature type="compositionally biased region" description="Gly residues" evidence="2">
    <location>
        <begin position="476"/>
        <end position="488"/>
    </location>
</feature>
<evidence type="ECO:0000313" key="4">
    <source>
        <dbReference type="Proteomes" id="UP001049176"/>
    </source>
</evidence>
<feature type="compositionally biased region" description="Basic and acidic residues" evidence="2">
    <location>
        <begin position="490"/>
        <end position="501"/>
    </location>
</feature>
<feature type="compositionally biased region" description="Basic and acidic residues" evidence="2">
    <location>
        <begin position="445"/>
        <end position="456"/>
    </location>
</feature>
<keyword evidence="1" id="KW-0175">Coiled coil</keyword>
<name>A0A9P7RRI5_9AGAR</name>
<reference evidence="3" key="1">
    <citation type="journal article" date="2021" name="Genome Biol. Evol.">
        <title>The assembled and annotated genome of the fairy-ring fungus Marasmius oreades.</title>
        <authorList>
            <person name="Hiltunen M."/>
            <person name="Ament-Velasquez S.L."/>
            <person name="Johannesson H."/>
        </authorList>
    </citation>
    <scope>NUCLEOTIDE SEQUENCE</scope>
    <source>
        <strain evidence="3">03SP1</strain>
    </source>
</reference>
<dbReference type="RefSeq" id="XP_043004471.1">
    <property type="nucleotide sequence ID" value="XM_043157105.1"/>
</dbReference>
<dbReference type="Proteomes" id="UP001049176">
    <property type="component" value="Chromosome 8"/>
</dbReference>
<dbReference type="KEGG" id="more:E1B28_012039"/>
<dbReference type="OrthoDB" id="3231188at2759"/>
<protein>
    <submittedName>
        <fullName evidence="3">Uncharacterized protein</fullName>
    </submittedName>
</protein>
<dbReference type="AlphaFoldDB" id="A0A9P7RRI5"/>
<evidence type="ECO:0000313" key="3">
    <source>
        <dbReference type="EMBL" id="KAG7088000.1"/>
    </source>
</evidence>
<feature type="coiled-coil region" evidence="1">
    <location>
        <begin position="37"/>
        <end position="64"/>
    </location>
</feature>
<feature type="compositionally biased region" description="Basic and acidic residues" evidence="2">
    <location>
        <begin position="391"/>
        <end position="404"/>
    </location>
</feature>
<dbReference type="GeneID" id="66081114"/>
<keyword evidence="4" id="KW-1185">Reference proteome</keyword>
<feature type="compositionally biased region" description="Low complexity" evidence="2">
    <location>
        <begin position="521"/>
        <end position="530"/>
    </location>
</feature>
<dbReference type="InterPro" id="IPR046521">
    <property type="entry name" value="DUF6698"/>
</dbReference>
<dbReference type="EMBL" id="CM032188">
    <property type="protein sequence ID" value="KAG7088000.1"/>
    <property type="molecule type" value="Genomic_DNA"/>
</dbReference>
<gene>
    <name evidence="3" type="ORF">E1B28_012039</name>
</gene>
<comment type="caution">
    <text evidence="3">The sequence shown here is derived from an EMBL/GenBank/DDBJ whole genome shotgun (WGS) entry which is preliminary data.</text>
</comment>